<evidence type="ECO:0000256" key="1">
    <source>
        <dbReference type="SAM" id="MobiDB-lite"/>
    </source>
</evidence>
<organism evidence="2 3">
    <name type="scientific">Agrocybe chaxingu</name>
    <dbReference type="NCBI Taxonomy" id="84603"/>
    <lineage>
        <taxon>Eukaryota</taxon>
        <taxon>Fungi</taxon>
        <taxon>Dikarya</taxon>
        <taxon>Basidiomycota</taxon>
        <taxon>Agaricomycotina</taxon>
        <taxon>Agaricomycetes</taxon>
        <taxon>Agaricomycetidae</taxon>
        <taxon>Agaricales</taxon>
        <taxon>Agaricineae</taxon>
        <taxon>Strophariaceae</taxon>
        <taxon>Agrocybe</taxon>
    </lineage>
</organism>
<feature type="region of interest" description="Disordered" evidence="1">
    <location>
        <begin position="174"/>
        <end position="199"/>
    </location>
</feature>
<dbReference type="Proteomes" id="UP001148786">
    <property type="component" value="Unassembled WGS sequence"/>
</dbReference>
<dbReference type="Gene3D" id="1.20.58.2130">
    <property type="match status" value="1"/>
</dbReference>
<proteinExistence type="predicted"/>
<sequence length="516" mass="58126">MGVSPNYVFEDRKLANWTAAQEKSVSLDYPFDLQAESLDQYVARTYLQFLWLPESIMPLHLLVPSLQRVNAPSTSDASVHPMHAFLEPLLLTTRTANAKYHTELPQILADNGGAGEMEETMMWYSLTHEKAPEDLPADAEGPWSDEKWREKYFERMEKREVQIQILLYMFKLSLSGPPPPEPPRKKKRRSRKQEEPILKTEDHLESFMDKLSMWQLSVALDPTRPVVLRKDERDWVQKFAEGIVERQFKTTLPEACSLLRSKVFPSSPFSDDDSNTLPSRQPSPEPLIQARKSLSRAPSASRLPSPALSASSRTTAVSKTSARALVRSRSRSLSVSLAQEQEERERANATQPKKRILNREISMSRVFKPKTKPKPDVKTNKTKSEALLLDKSKGKVKDCGVTLVEETPAKSRILPSVQSQGTIAFGKPTFDFSMKPLDLLGDGKKGSGVKTRLMSVEEEDGDEEWMMDGSPDIVLLNPGLSQGRRASVSSKVDSDEEVELAPATPSKPSKRKRKRK</sequence>
<feature type="region of interest" description="Disordered" evidence="1">
    <location>
        <begin position="291"/>
        <end position="351"/>
    </location>
</feature>
<accession>A0A9W8JU99</accession>
<feature type="region of interest" description="Disordered" evidence="1">
    <location>
        <begin position="458"/>
        <end position="516"/>
    </location>
</feature>
<name>A0A9W8JU99_9AGAR</name>
<comment type="caution">
    <text evidence="2">The sequence shown here is derived from an EMBL/GenBank/DDBJ whole genome shotgun (WGS) entry which is preliminary data.</text>
</comment>
<gene>
    <name evidence="2" type="ORF">NLJ89_g8759</name>
</gene>
<evidence type="ECO:0008006" key="4">
    <source>
        <dbReference type="Google" id="ProtNLM"/>
    </source>
</evidence>
<reference evidence="2" key="1">
    <citation type="submission" date="2022-07" db="EMBL/GenBank/DDBJ databases">
        <title>Genome Sequence of Agrocybe chaxingu.</title>
        <authorList>
            <person name="Buettner E."/>
        </authorList>
    </citation>
    <scope>NUCLEOTIDE SEQUENCE</scope>
    <source>
        <strain evidence="2">MP-N11</strain>
    </source>
</reference>
<feature type="compositionally biased region" description="Low complexity" evidence="1">
    <location>
        <begin position="295"/>
        <end position="313"/>
    </location>
</feature>
<dbReference type="OrthoDB" id="3003917at2759"/>
<keyword evidence="3" id="KW-1185">Reference proteome</keyword>
<feature type="compositionally biased region" description="Low complexity" evidence="1">
    <location>
        <begin position="321"/>
        <end position="339"/>
    </location>
</feature>
<dbReference type="AlphaFoldDB" id="A0A9W8JU99"/>
<evidence type="ECO:0000313" key="3">
    <source>
        <dbReference type="Proteomes" id="UP001148786"/>
    </source>
</evidence>
<evidence type="ECO:0000313" key="2">
    <source>
        <dbReference type="EMBL" id="KAJ3502718.1"/>
    </source>
</evidence>
<protein>
    <recommendedName>
        <fullName evidence="4">DNA replication regulator Sld3 C-terminal domain-containing protein</fullName>
    </recommendedName>
</protein>
<dbReference type="EMBL" id="JANKHO010001240">
    <property type="protein sequence ID" value="KAJ3502718.1"/>
    <property type="molecule type" value="Genomic_DNA"/>
</dbReference>